<dbReference type="SUPFAM" id="SSF54695">
    <property type="entry name" value="POZ domain"/>
    <property type="match status" value="2"/>
</dbReference>
<dbReference type="GO" id="GO:0005737">
    <property type="term" value="C:cytoplasm"/>
    <property type="evidence" value="ECO:0007669"/>
    <property type="project" value="TreeGrafter"/>
</dbReference>
<dbReference type="SMART" id="SM00248">
    <property type="entry name" value="ANK"/>
    <property type="match status" value="2"/>
</dbReference>
<dbReference type="InterPro" id="IPR000210">
    <property type="entry name" value="BTB/POZ_dom"/>
</dbReference>
<keyword evidence="5" id="KW-1185">Reference proteome</keyword>
<dbReference type="InterPro" id="IPR011705">
    <property type="entry name" value="BACK"/>
</dbReference>
<dbReference type="InterPro" id="IPR036770">
    <property type="entry name" value="Ankyrin_rpt-contain_sf"/>
</dbReference>
<organism evidence="5 6">
    <name type="scientific">Steinernema glaseri</name>
    <dbReference type="NCBI Taxonomy" id="37863"/>
    <lineage>
        <taxon>Eukaryota</taxon>
        <taxon>Metazoa</taxon>
        <taxon>Ecdysozoa</taxon>
        <taxon>Nematoda</taxon>
        <taxon>Chromadorea</taxon>
        <taxon>Rhabditida</taxon>
        <taxon>Tylenchina</taxon>
        <taxon>Panagrolaimomorpha</taxon>
        <taxon>Strongyloidoidea</taxon>
        <taxon>Steinernematidae</taxon>
        <taxon>Steinernema</taxon>
    </lineage>
</organism>
<evidence type="ECO:0000256" key="2">
    <source>
        <dbReference type="ARBA" id="ARBA00023043"/>
    </source>
</evidence>
<accession>A0A1I7Z015</accession>
<feature type="repeat" description="ANK" evidence="3">
    <location>
        <begin position="38"/>
        <end position="70"/>
    </location>
</feature>
<dbReference type="Proteomes" id="UP000095287">
    <property type="component" value="Unplaced"/>
</dbReference>
<evidence type="ECO:0000256" key="3">
    <source>
        <dbReference type="PROSITE-ProRule" id="PRU00023"/>
    </source>
</evidence>
<dbReference type="PROSITE" id="PS50088">
    <property type="entry name" value="ANK_REPEAT"/>
    <property type="match status" value="1"/>
</dbReference>
<dbReference type="InterPro" id="IPR002110">
    <property type="entry name" value="Ankyrin_rpt"/>
</dbReference>
<dbReference type="GO" id="GO:0000151">
    <property type="term" value="C:ubiquitin ligase complex"/>
    <property type="evidence" value="ECO:0007669"/>
    <property type="project" value="TreeGrafter"/>
</dbReference>
<keyword evidence="2 3" id="KW-0040">ANK repeat</keyword>
<dbReference type="InterPro" id="IPR044515">
    <property type="entry name" value="ABTB1"/>
</dbReference>
<sequence>MGHPQDLVTLFHCCRAGELQVLKQLIAKGVSVNVRDRWDSTPLYYACLCGHKAVVQLLLESGASCNADTYDGERCLHGALTIEIRNLLKKFQICAKNVRSRTTYHQFMSKLRKDRMYADCCVVTNDGEKVAYHGCIAEKVIPISPAYESWNLNSEHLNAILDFLYTAVVDTQPFDELSALKGTAERYGVQELQHLLHVEDRKREELNIKKLYYPYHKTLFAATLEGDFEECKKRMEELFEVVCREPRFCDIVLTVNEEQTFYCHKCVVCLRSPYIQSFVEFADNTEETNVQQLHLNTRTRYLAFTIITLVHWQTDSIDAHDMLEVADMFLVPGMKNKVAKLLCSEICLENVIELIRMSRHFCVVELEHQAVQFISSNLEQIIFSEDFKKLVMDDANTIIGRQDIDSIDVIDAIRFHLHAAEDFALVDELLSELNLLA</sequence>
<reference evidence="6" key="1">
    <citation type="submission" date="2016-11" db="UniProtKB">
        <authorList>
            <consortium name="WormBaseParasite"/>
        </authorList>
    </citation>
    <scope>IDENTIFICATION</scope>
</reference>
<dbReference type="Gene3D" id="1.25.40.20">
    <property type="entry name" value="Ankyrin repeat-containing domain"/>
    <property type="match status" value="1"/>
</dbReference>
<dbReference type="Pfam" id="PF12796">
    <property type="entry name" value="Ank_2"/>
    <property type="match status" value="1"/>
</dbReference>
<keyword evidence="1" id="KW-0677">Repeat</keyword>
<dbReference type="Pfam" id="PF07707">
    <property type="entry name" value="BACK"/>
    <property type="match status" value="1"/>
</dbReference>
<dbReference type="InterPro" id="IPR011333">
    <property type="entry name" value="SKP1/BTB/POZ_sf"/>
</dbReference>
<dbReference type="Gene3D" id="1.25.40.420">
    <property type="match status" value="1"/>
</dbReference>
<dbReference type="PANTHER" id="PTHR46231:SF1">
    <property type="entry name" value="ANKYRIN REPEAT AND BTB_POZ DOMAIN-CONTAINING PROTEIN 1"/>
    <property type="match status" value="1"/>
</dbReference>
<dbReference type="Gene3D" id="3.30.710.10">
    <property type="entry name" value="Potassium Channel Kv1.1, Chain A"/>
    <property type="match status" value="1"/>
</dbReference>
<dbReference type="PANTHER" id="PTHR46231">
    <property type="entry name" value="ANKYRIN REPEAT AND BTB/POZ DOMAIN-CONTAINING PROTEIN 1"/>
    <property type="match status" value="1"/>
</dbReference>
<name>A0A1I7Z015_9BILA</name>
<dbReference type="PROSITE" id="PS50297">
    <property type="entry name" value="ANK_REP_REGION"/>
    <property type="match status" value="1"/>
</dbReference>
<dbReference type="Pfam" id="PF00651">
    <property type="entry name" value="BTB"/>
    <property type="match status" value="1"/>
</dbReference>
<evidence type="ECO:0000256" key="1">
    <source>
        <dbReference type="ARBA" id="ARBA00022737"/>
    </source>
</evidence>
<dbReference type="PROSITE" id="PS50097">
    <property type="entry name" value="BTB"/>
    <property type="match status" value="1"/>
</dbReference>
<feature type="domain" description="BTB" evidence="4">
    <location>
        <begin position="249"/>
        <end position="280"/>
    </location>
</feature>
<proteinExistence type="predicted"/>
<protein>
    <submittedName>
        <fullName evidence="6">BTB domain-containing protein</fullName>
    </submittedName>
</protein>
<evidence type="ECO:0000313" key="5">
    <source>
        <dbReference type="Proteomes" id="UP000095287"/>
    </source>
</evidence>
<dbReference type="AlphaFoldDB" id="A0A1I7Z015"/>
<evidence type="ECO:0000313" key="6">
    <source>
        <dbReference type="WBParaSite" id="L893_g21226.t2"/>
    </source>
</evidence>
<dbReference type="WBParaSite" id="L893_g21226.t2">
    <property type="protein sequence ID" value="L893_g21226.t2"/>
    <property type="gene ID" value="L893_g21226"/>
</dbReference>
<evidence type="ECO:0000259" key="4">
    <source>
        <dbReference type="PROSITE" id="PS50097"/>
    </source>
</evidence>
<dbReference type="SUPFAM" id="SSF48403">
    <property type="entry name" value="Ankyrin repeat"/>
    <property type="match status" value="1"/>
</dbReference>